<feature type="binding site" evidence="4">
    <location>
        <position position="67"/>
    </location>
    <ligand>
        <name>S-adenosyl-L-methionine</name>
        <dbReference type="ChEBI" id="CHEBI:59789"/>
    </ligand>
</feature>
<dbReference type="Gene3D" id="3.40.50.150">
    <property type="entry name" value="Vaccinia Virus protein VP39"/>
    <property type="match status" value="1"/>
</dbReference>
<protein>
    <recommendedName>
        <fullName evidence="4">tRNA 5-hydroxyuridine methyltransferase</fullName>
        <ecNumber evidence="4">2.1.1.-</ecNumber>
    </recommendedName>
    <alternativeName>
        <fullName evidence="4">ho5U methyltransferase</fullName>
    </alternativeName>
</protein>
<comment type="caution">
    <text evidence="5">The sequence shown here is derived from an EMBL/GenBank/DDBJ whole genome shotgun (WGS) entry which is preliminary data.</text>
</comment>
<dbReference type="Pfam" id="PF01596">
    <property type="entry name" value="Methyltransf_3"/>
    <property type="match status" value="1"/>
</dbReference>
<dbReference type="GO" id="GO:0016300">
    <property type="term" value="F:tRNA (uridine) methyltransferase activity"/>
    <property type="evidence" value="ECO:0007669"/>
    <property type="project" value="UniProtKB-UniRule"/>
</dbReference>
<dbReference type="SUPFAM" id="SSF53335">
    <property type="entry name" value="S-adenosyl-L-methionine-dependent methyltransferases"/>
    <property type="match status" value="1"/>
</dbReference>
<dbReference type="PANTHER" id="PTHR10509">
    <property type="entry name" value="O-METHYLTRANSFERASE-RELATED"/>
    <property type="match status" value="1"/>
</dbReference>
<dbReference type="GO" id="GO:0000287">
    <property type="term" value="F:magnesium ion binding"/>
    <property type="evidence" value="ECO:0007669"/>
    <property type="project" value="UniProtKB-UniRule"/>
</dbReference>
<dbReference type="GO" id="GO:0030488">
    <property type="term" value="P:tRNA methylation"/>
    <property type="evidence" value="ECO:0007669"/>
    <property type="project" value="UniProtKB-UniRule"/>
</dbReference>
<dbReference type="Proteomes" id="UP000010119">
    <property type="component" value="Unassembled WGS sequence"/>
</dbReference>
<keyword evidence="4" id="KW-0479">Metal-binding</keyword>
<dbReference type="HOGENOM" id="CLU_067676_4_0_9"/>
<dbReference type="GO" id="GO:0008757">
    <property type="term" value="F:S-adenosylmethionine-dependent methyltransferase activity"/>
    <property type="evidence" value="ECO:0007669"/>
    <property type="project" value="TreeGrafter"/>
</dbReference>
<gene>
    <name evidence="4" type="primary">trmR</name>
    <name evidence="5" type="ORF">HMPREF0556_12308</name>
</gene>
<feature type="binding site" evidence="4">
    <location>
        <position position="84"/>
    </location>
    <ligand>
        <name>S-adenosyl-L-methionine</name>
        <dbReference type="ChEBI" id="CHEBI:59789"/>
    </ligand>
</feature>
<comment type="function">
    <text evidence="4">Catalyzes the methylation of 5-hydroxyuridine (ho5U) to form 5-methoxyuridine (mo5U) at position 34 in tRNAs.</text>
</comment>
<keyword evidence="1 4" id="KW-0489">Methyltransferase</keyword>
<dbReference type="CDD" id="cd02440">
    <property type="entry name" value="AdoMet_MTases"/>
    <property type="match status" value="1"/>
</dbReference>
<dbReference type="InterPro" id="IPR002935">
    <property type="entry name" value="SAM_O-MeTrfase"/>
</dbReference>
<evidence type="ECO:0000256" key="1">
    <source>
        <dbReference type="ARBA" id="ARBA00022603"/>
    </source>
</evidence>
<keyword evidence="6" id="KW-1185">Reference proteome</keyword>
<dbReference type="PANTHER" id="PTHR10509:SF14">
    <property type="entry name" value="CAFFEOYL-COA O-METHYLTRANSFERASE 3-RELATED"/>
    <property type="match status" value="1"/>
</dbReference>
<dbReference type="STRING" id="525367.HMPREF0556_12308"/>
<evidence type="ECO:0000256" key="2">
    <source>
        <dbReference type="ARBA" id="ARBA00022679"/>
    </source>
</evidence>
<name>D7UZ56_LISGR</name>
<dbReference type="InterPro" id="IPR050362">
    <property type="entry name" value="Cation-dep_OMT"/>
</dbReference>
<keyword evidence="4" id="KW-0819">tRNA processing</keyword>
<evidence type="ECO:0000256" key="4">
    <source>
        <dbReference type="HAMAP-Rule" id="MF_02217"/>
    </source>
</evidence>
<organism evidence="5 6">
    <name type="scientific">Listeria grayi DSM 20601</name>
    <dbReference type="NCBI Taxonomy" id="525367"/>
    <lineage>
        <taxon>Bacteria</taxon>
        <taxon>Bacillati</taxon>
        <taxon>Bacillota</taxon>
        <taxon>Bacilli</taxon>
        <taxon>Bacillales</taxon>
        <taxon>Listeriaceae</taxon>
        <taxon>Listeria</taxon>
    </lineage>
</organism>
<dbReference type="AlphaFoldDB" id="D7UZ56"/>
<dbReference type="PROSITE" id="PS51682">
    <property type="entry name" value="SAM_OMT_I"/>
    <property type="match status" value="1"/>
</dbReference>
<feature type="binding site" evidence="4">
    <location>
        <position position="132"/>
    </location>
    <ligand>
        <name>S-adenosyl-L-methionine</name>
        <dbReference type="ChEBI" id="CHEBI:59789"/>
    </ligand>
</feature>
<feature type="binding site" evidence="4">
    <location>
        <position position="132"/>
    </location>
    <ligand>
        <name>Mg(2+)</name>
        <dbReference type="ChEBI" id="CHEBI:18420"/>
    </ligand>
</feature>
<reference evidence="5" key="1">
    <citation type="submission" date="2010-06" db="EMBL/GenBank/DDBJ databases">
        <authorList>
            <person name="Muzny D."/>
            <person name="Qin X."/>
            <person name="Buhay C."/>
            <person name="Dugan-Rocha S."/>
            <person name="Ding Y."/>
            <person name="Chen G."/>
            <person name="Hawes A."/>
            <person name="Holder M."/>
            <person name="Jhangiani S."/>
            <person name="Johnson A."/>
            <person name="Khan Z."/>
            <person name="Li Z."/>
            <person name="Liu W."/>
            <person name="Liu X."/>
            <person name="Perez L."/>
            <person name="Shen H."/>
            <person name="Wang Q."/>
            <person name="Watt J."/>
            <person name="Xi L."/>
            <person name="Xin Y."/>
            <person name="Zhou J."/>
            <person name="Deng J."/>
            <person name="Jiang H."/>
            <person name="Liu Y."/>
            <person name="Qu J."/>
            <person name="Song X.-Z."/>
            <person name="Zhang L."/>
            <person name="Villasana D."/>
            <person name="Johnson A."/>
            <person name="Liu J."/>
            <person name="Liyanage D."/>
            <person name="Lorensuhewa L."/>
            <person name="Robinson T."/>
            <person name="Song A."/>
            <person name="Song B.-B."/>
            <person name="Dinh H."/>
            <person name="Thornton R."/>
            <person name="Coyle M."/>
            <person name="Francisco L."/>
            <person name="Jackson L."/>
            <person name="Javaid M."/>
            <person name="Korchina V."/>
            <person name="Kovar C."/>
            <person name="Mata R."/>
            <person name="Mathew T."/>
            <person name="Ngo R."/>
            <person name="Nguyen L."/>
            <person name="Nguyen N."/>
            <person name="Okwuonu G."/>
            <person name="Ongeri F."/>
            <person name="Pham C."/>
            <person name="Simmons D."/>
            <person name="Wilczek-Boney K."/>
            <person name="Hale W."/>
            <person name="Jakkamsetti A."/>
            <person name="Pham P."/>
            <person name="Ruth R."/>
            <person name="San Lucas F."/>
            <person name="Warren J."/>
            <person name="Zhang J."/>
            <person name="Zhao Z."/>
            <person name="Zhou C."/>
            <person name="Zhu D."/>
            <person name="Lee S."/>
            <person name="Bess C."/>
            <person name="Blankenburg K."/>
            <person name="Forbes L."/>
            <person name="Fu Q."/>
            <person name="Gubbala S."/>
            <person name="Hirani K."/>
            <person name="Jayaseelan J.C."/>
            <person name="Lara F."/>
            <person name="Munidasa M."/>
            <person name="Palculict T."/>
            <person name="Patil S."/>
            <person name="Pu L.-L."/>
            <person name="Saada N."/>
            <person name="Tang L."/>
            <person name="Weissenberger G."/>
            <person name="Zhu Y."/>
            <person name="Hemphill L."/>
            <person name="Shang Y."/>
            <person name="Youmans B."/>
            <person name="Ayvaz T."/>
            <person name="Ross M."/>
            <person name="Santibanez J."/>
            <person name="Aqrawi P."/>
            <person name="Gross S."/>
            <person name="Joshi V."/>
            <person name="Fowler G."/>
            <person name="Nazareth L."/>
            <person name="Reid J."/>
            <person name="Worley K."/>
            <person name="Petrosino J."/>
            <person name="Highlander S."/>
            <person name="Gibbs R."/>
        </authorList>
    </citation>
    <scope>NUCLEOTIDE SEQUENCE [LARGE SCALE GENOMIC DNA]</scope>
    <source>
        <strain evidence="5">DSM 20601</strain>
    </source>
</reference>
<evidence type="ECO:0000256" key="3">
    <source>
        <dbReference type="ARBA" id="ARBA00022691"/>
    </source>
</evidence>
<comment type="subunit">
    <text evidence="4">Homodimer.</text>
</comment>
<keyword evidence="2 4" id="KW-0808">Transferase</keyword>
<comment type="catalytic activity">
    <reaction evidence="4">
        <text>5-hydroxyuridine(34) in tRNA + S-adenosyl-L-methionine = 5-methoxyuridine(34) in tRNA + S-adenosyl-L-homocysteine + H(+)</text>
        <dbReference type="Rhea" id="RHEA:60524"/>
        <dbReference type="Rhea" id="RHEA-COMP:13381"/>
        <dbReference type="Rhea" id="RHEA-COMP:15591"/>
        <dbReference type="ChEBI" id="CHEBI:15378"/>
        <dbReference type="ChEBI" id="CHEBI:57856"/>
        <dbReference type="ChEBI" id="CHEBI:59789"/>
        <dbReference type="ChEBI" id="CHEBI:136877"/>
        <dbReference type="ChEBI" id="CHEBI:143860"/>
    </reaction>
</comment>
<sequence length="221" mass="25511">MTMDDLIRTYLQEQIPARHPFFQEMEKRAKEDGVPIMEPDSLETMLMIMEIQQPKRILELGTAIGYSALRMAERLPHTEIITVERDQERYDQAIENINTYGAEDQIRVVFADALEQTEAILAHGPFDAIFIDAAKAQYEKFFTLFTARLIDEGVIYTDNVLFKGLALELEPDLQKKRRVARKMREFNQFLTAHPDFTTSFIPLGDGLAITKRKQKGSHDNE</sequence>
<keyword evidence="4" id="KW-0460">Magnesium</keyword>
<feature type="binding site" evidence="4">
    <location>
        <position position="37"/>
    </location>
    <ligand>
        <name>S-adenosyl-L-methionine</name>
        <dbReference type="ChEBI" id="CHEBI:59789"/>
    </ligand>
</feature>
<feature type="binding site" evidence="4">
    <location>
        <begin position="112"/>
        <end position="113"/>
    </location>
    <ligand>
        <name>S-adenosyl-L-methionine</name>
        <dbReference type="ChEBI" id="CHEBI:59789"/>
    </ligand>
</feature>
<dbReference type="eggNOG" id="COG4122">
    <property type="taxonomic scope" value="Bacteria"/>
</dbReference>
<evidence type="ECO:0000313" key="5">
    <source>
        <dbReference type="EMBL" id="EFI83623.1"/>
    </source>
</evidence>
<evidence type="ECO:0000313" key="6">
    <source>
        <dbReference type="Proteomes" id="UP000010119"/>
    </source>
</evidence>
<dbReference type="EC" id="2.1.1.-" evidence="4"/>
<dbReference type="EMBL" id="ACCR02000005">
    <property type="protein sequence ID" value="EFI83623.1"/>
    <property type="molecule type" value="Genomic_DNA"/>
</dbReference>
<accession>D7UZ56</accession>
<dbReference type="GO" id="GO:0008171">
    <property type="term" value="F:O-methyltransferase activity"/>
    <property type="evidence" value="ECO:0007669"/>
    <property type="project" value="InterPro"/>
</dbReference>
<feature type="binding site" evidence="4">
    <location>
        <position position="159"/>
    </location>
    <ligand>
        <name>Mg(2+)</name>
        <dbReference type="ChEBI" id="CHEBI:18420"/>
    </ligand>
</feature>
<keyword evidence="3 4" id="KW-0949">S-adenosyl-L-methionine</keyword>
<dbReference type="InterPro" id="IPR029063">
    <property type="entry name" value="SAM-dependent_MTases_sf"/>
</dbReference>
<proteinExistence type="inferred from homology"/>
<dbReference type="InterPro" id="IPR043675">
    <property type="entry name" value="TrmR_methyltr"/>
</dbReference>
<comment type="similarity">
    <text evidence="4">Belongs to the class I-like SAM-binding methyltransferase superfamily. Cation-dependent O-methyltransferase family.</text>
</comment>
<dbReference type="HAMAP" id="MF_02217">
    <property type="entry name" value="TrmR_methyltr"/>
    <property type="match status" value="1"/>
</dbReference>
<feature type="binding site" evidence="4">
    <location>
        <position position="158"/>
    </location>
    <ligand>
        <name>Mg(2+)</name>
        <dbReference type="ChEBI" id="CHEBI:18420"/>
    </ligand>
</feature>